<keyword evidence="3" id="KW-1185">Reference proteome</keyword>
<dbReference type="GeneID" id="93517061"/>
<dbReference type="Proteomes" id="UP001224477">
    <property type="component" value="Unassembled WGS sequence"/>
</dbReference>
<protein>
    <submittedName>
        <fullName evidence="2">Phage tail assembly chaperone</fullName>
    </submittedName>
</protein>
<accession>A0ABU1CYE4</accession>
<evidence type="ECO:0000313" key="3">
    <source>
        <dbReference type="Proteomes" id="UP001224477"/>
    </source>
</evidence>
<comment type="caution">
    <text evidence="2">The sequence shown here is derived from an EMBL/GenBank/DDBJ whole genome shotgun (WGS) entry which is preliminary data.</text>
</comment>
<dbReference type="Pfam" id="PF16778">
    <property type="entry name" value="Phage_tail_APC"/>
    <property type="match status" value="1"/>
</dbReference>
<reference evidence="2 3" key="1">
    <citation type="journal article" date="2023" name="Microbiol. Resour. Announc.">
        <title>Whole-genome sequence of Pseudomonas yamanorum OLsAu1 isolated from the edible ectomycorrhizal mushroom Lactarius sp. section Deliciosi.</title>
        <authorList>
            <person name="Ramirez-Mendoza R."/>
            <person name="Angeles-Argaiz R.E."/>
            <person name="Hernandez-Oaxaca D."/>
            <person name="Aguirre-Beltran L."/>
            <person name="Almaraz-Suarez J."/>
            <person name="Perez-Moreno J."/>
        </authorList>
    </citation>
    <scope>NUCLEOTIDE SEQUENCE [LARGE SCALE GENOMIC DNA]</scope>
    <source>
        <strain evidence="2 3">OLsAu1</strain>
    </source>
</reference>
<dbReference type="EMBL" id="JAVGXC010000035">
    <property type="protein sequence ID" value="MDR0192264.1"/>
    <property type="molecule type" value="Genomic_DNA"/>
</dbReference>
<gene>
    <name evidence="2" type="ORF">RCO22_25270</name>
</gene>
<name>A0ABU1CYE4_9PSED</name>
<proteinExistence type="predicted"/>
<dbReference type="RefSeq" id="WP_157721310.1">
    <property type="nucleotide sequence ID" value="NZ_JACAOW010000013.1"/>
</dbReference>
<evidence type="ECO:0000259" key="1">
    <source>
        <dbReference type="Pfam" id="PF16778"/>
    </source>
</evidence>
<sequence>MDNEQRPEQYNIEDIYLKKDGSYLVTLDGYPYHVTEAETPDVYRAVRLLIDSGEQCQEYIDPVISDAEAQANERMWRDSEIQRISWVSDRHRDQLDMGLKTTLSTEQFKELLKYTQALRDWPQAESFPLIAKRPVVLPWLDAVTQ</sequence>
<feature type="domain" description="Phage tail assembly chaperone-like" evidence="1">
    <location>
        <begin position="72"/>
        <end position="135"/>
    </location>
</feature>
<evidence type="ECO:0000313" key="2">
    <source>
        <dbReference type="EMBL" id="MDR0192264.1"/>
    </source>
</evidence>
<organism evidence="2 3">
    <name type="scientific">Pseudomonas yamanorum</name>
    <dbReference type="NCBI Taxonomy" id="515393"/>
    <lineage>
        <taxon>Bacteria</taxon>
        <taxon>Pseudomonadati</taxon>
        <taxon>Pseudomonadota</taxon>
        <taxon>Gammaproteobacteria</taxon>
        <taxon>Pseudomonadales</taxon>
        <taxon>Pseudomonadaceae</taxon>
        <taxon>Pseudomonas</taxon>
    </lineage>
</organism>
<dbReference type="InterPro" id="IPR031893">
    <property type="entry name" value="Phage_tail_APC"/>
</dbReference>